<dbReference type="Proteomes" id="UP000308705">
    <property type="component" value="Unassembled WGS sequence"/>
</dbReference>
<organism evidence="5 6">
    <name type="scientific">Herbidospora galbida</name>
    <dbReference type="NCBI Taxonomy" id="2575442"/>
    <lineage>
        <taxon>Bacteria</taxon>
        <taxon>Bacillati</taxon>
        <taxon>Actinomycetota</taxon>
        <taxon>Actinomycetes</taxon>
        <taxon>Streptosporangiales</taxon>
        <taxon>Streptosporangiaceae</taxon>
        <taxon>Herbidospora</taxon>
    </lineage>
</organism>
<evidence type="ECO:0000259" key="4">
    <source>
        <dbReference type="Pfam" id="PF21761"/>
    </source>
</evidence>
<dbReference type="Pfam" id="PF21761">
    <property type="entry name" value="RedAm-like_C"/>
    <property type="match status" value="1"/>
</dbReference>
<dbReference type="PIRSF" id="PIRSF000103">
    <property type="entry name" value="HIBADH"/>
    <property type="match status" value="1"/>
</dbReference>
<name>A0A4U3M0X3_9ACTN</name>
<dbReference type="OrthoDB" id="4535742at2"/>
<dbReference type="Gene3D" id="3.40.50.720">
    <property type="entry name" value="NAD(P)-binding Rossmann-like Domain"/>
    <property type="match status" value="1"/>
</dbReference>
<feature type="domain" description="6-phosphogluconate dehydrogenase NADP-binding" evidence="3">
    <location>
        <begin position="4"/>
        <end position="139"/>
    </location>
</feature>
<evidence type="ECO:0000259" key="3">
    <source>
        <dbReference type="Pfam" id="PF03446"/>
    </source>
</evidence>
<dbReference type="Pfam" id="PF03446">
    <property type="entry name" value="NAD_binding_2"/>
    <property type="match status" value="1"/>
</dbReference>
<evidence type="ECO:0000256" key="2">
    <source>
        <dbReference type="ARBA" id="ARBA00023002"/>
    </source>
</evidence>
<dbReference type="Gene3D" id="1.10.1040.10">
    <property type="entry name" value="N-(1-d-carboxylethyl)-l-norvaline Dehydrogenase, domain 2"/>
    <property type="match status" value="1"/>
</dbReference>
<gene>
    <name evidence="5" type="ORF">FDA94_34885</name>
</gene>
<evidence type="ECO:0000256" key="1">
    <source>
        <dbReference type="ARBA" id="ARBA00009080"/>
    </source>
</evidence>
<evidence type="ECO:0000313" key="6">
    <source>
        <dbReference type="Proteomes" id="UP000308705"/>
    </source>
</evidence>
<dbReference type="EMBL" id="SZQA01000052">
    <property type="protein sequence ID" value="TKK80906.1"/>
    <property type="molecule type" value="Genomic_DNA"/>
</dbReference>
<dbReference type="PANTHER" id="PTHR43580:SF2">
    <property type="entry name" value="CYTOKINE-LIKE NUCLEAR FACTOR N-PAC"/>
    <property type="match status" value="1"/>
</dbReference>
<dbReference type="PANTHER" id="PTHR43580">
    <property type="entry name" value="OXIDOREDUCTASE GLYR1-RELATED"/>
    <property type="match status" value="1"/>
</dbReference>
<evidence type="ECO:0000313" key="5">
    <source>
        <dbReference type="EMBL" id="TKK80906.1"/>
    </source>
</evidence>
<dbReference type="GO" id="GO:0016491">
    <property type="term" value="F:oxidoreductase activity"/>
    <property type="evidence" value="ECO:0007669"/>
    <property type="project" value="UniProtKB-KW"/>
</dbReference>
<dbReference type="InterPro" id="IPR048666">
    <property type="entry name" value="RedAm-like_C"/>
</dbReference>
<dbReference type="InterPro" id="IPR015815">
    <property type="entry name" value="HIBADH-related"/>
</dbReference>
<dbReference type="InterPro" id="IPR013328">
    <property type="entry name" value="6PGD_dom2"/>
</dbReference>
<dbReference type="AlphaFoldDB" id="A0A4U3M0X3"/>
<dbReference type="InterPro" id="IPR051265">
    <property type="entry name" value="HIBADH-related_NP60_sf"/>
</dbReference>
<reference evidence="5 6" key="1">
    <citation type="submission" date="2019-04" db="EMBL/GenBank/DDBJ databases">
        <title>Herbidospora sp. NEAU-GS14.nov., a novel actinomycete isolated from soil.</title>
        <authorList>
            <person name="Han L."/>
        </authorList>
    </citation>
    <scope>NUCLEOTIDE SEQUENCE [LARGE SCALE GENOMIC DNA]</scope>
    <source>
        <strain evidence="5 6">NEAU-GS14</strain>
    </source>
</reference>
<dbReference type="InterPro" id="IPR006115">
    <property type="entry name" value="6PGDH_NADP-bd"/>
</dbReference>
<proteinExistence type="inferred from homology"/>
<dbReference type="SUPFAM" id="SSF51735">
    <property type="entry name" value="NAD(P)-binding Rossmann-fold domains"/>
    <property type="match status" value="1"/>
</dbReference>
<dbReference type="GO" id="GO:0050661">
    <property type="term" value="F:NADP binding"/>
    <property type="evidence" value="ECO:0007669"/>
    <property type="project" value="InterPro"/>
</dbReference>
<comment type="caution">
    <text evidence="5">The sequence shown here is derived from an EMBL/GenBank/DDBJ whole genome shotgun (WGS) entry which is preliminary data.</text>
</comment>
<keyword evidence="6" id="KW-1185">Reference proteome</keyword>
<dbReference type="RefSeq" id="WP_137251319.1">
    <property type="nucleotide sequence ID" value="NZ_SZQA01000052.1"/>
</dbReference>
<comment type="similarity">
    <text evidence="1">Belongs to the HIBADH-related family.</text>
</comment>
<keyword evidence="2" id="KW-0560">Oxidoreductase</keyword>
<protein>
    <submittedName>
        <fullName evidence="5">NAD(P)-dependent oxidoreductase</fullName>
    </submittedName>
</protein>
<dbReference type="InterPro" id="IPR036291">
    <property type="entry name" value="NAD(P)-bd_dom_sf"/>
</dbReference>
<feature type="domain" description="NADPH-dependent reductive aminase-like C-terminal" evidence="4">
    <location>
        <begin position="151"/>
        <end position="273"/>
    </location>
</feature>
<sequence length="280" mass="28920">MTPVTILGLGPMGRALARAFIANGNPTTVWNRTPGKAPDGAVEAKTVAEAVGALTIVSVLDYGAVEAIVDAQALRGRTLVNLTADTPHRAREMAAWAADHDITYLEGAVACPAEAIGTPSGTIFYSGPSPVFSRWETELSVPANPIYLGEDPGRAAAFDVAVLDVFWNALAGVVHSYALASAEGIEPGELTPMLKGLGEILPTLIEECGANLESGEHSGAASSIRSTHAQISHVIAASERAGLATGALRAARDYAERATADGRGDEAFSALSAYVAERGK</sequence>
<accession>A0A4U3M0X3</accession>